<dbReference type="RefSeq" id="WP_184246175.1">
    <property type="nucleotide sequence ID" value="NZ_BAAACU010000028.1"/>
</dbReference>
<evidence type="ECO:0000313" key="1">
    <source>
        <dbReference type="EMBL" id="MBB6512622.1"/>
    </source>
</evidence>
<accession>A0A841RKZ7</accession>
<reference evidence="1 2" key="1">
    <citation type="submission" date="2020-08" db="EMBL/GenBank/DDBJ databases">
        <title>Genomic Encyclopedia of Type Strains, Phase IV (KMG-IV): sequencing the most valuable type-strain genomes for metagenomic binning, comparative biology and taxonomic classification.</title>
        <authorList>
            <person name="Goeker M."/>
        </authorList>
    </citation>
    <scope>NUCLEOTIDE SEQUENCE [LARGE SCALE GENOMIC DNA]</scope>
    <source>
        <strain evidence="1 2">DSM 11805</strain>
    </source>
</reference>
<proteinExistence type="predicted"/>
<dbReference type="AlphaFoldDB" id="A0A841RKZ7"/>
<organism evidence="1 2">
    <name type="scientific">Gracilibacillus halotolerans</name>
    <dbReference type="NCBI Taxonomy" id="74386"/>
    <lineage>
        <taxon>Bacteria</taxon>
        <taxon>Bacillati</taxon>
        <taxon>Bacillota</taxon>
        <taxon>Bacilli</taxon>
        <taxon>Bacillales</taxon>
        <taxon>Bacillaceae</taxon>
        <taxon>Gracilibacillus</taxon>
    </lineage>
</organism>
<dbReference type="Proteomes" id="UP000572212">
    <property type="component" value="Unassembled WGS sequence"/>
</dbReference>
<dbReference type="EMBL" id="JACHON010000004">
    <property type="protein sequence ID" value="MBB6512622.1"/>
    <property type="molecule type" value="Genomic_DNA"/>
</dbReference>
<name>A0A841RKZ7_9BACI</name>
<sequence>MAKVTGTKYIWVRNNQITVRHSKEDRTTKFNNIEDWMDRIHKEFQLGKDDLKWTVDFLQQRGVSLGFKNRVKNKLVIKSAKEKGIERI</sequence>
<evidence type="ECO:0000313" key="2">
    <source>
        <dbReference type="Proteomes" id="UP000572212"/>
    </source>
</evidence>
<gene>
    <name evidence="1" type="ORF">GGQ92_001408</name>
</gene>
<comment type="caution">
    <text evidence="1">The sequence shown here is derived from an EMBL/GenBank/DDBJ whole genome shotgun (WGS) entry which is preliminary data.</text>
</comment>
<protein>
    <submittedName>
        <fullName evidence="1">Uncharacterized protein</fullName>
    </submittedName>
</protein>
<keyword evidence="2" id="KW-1185">Reference proteome</keyword>